<sequence length="1893" mass="213403">MQNETLALGVIKSVQKLYLEVQLPHGFLGRVNIYDVSDKYTELLRESAETGIIQDDLVELSDMFKVGQTVRCFIKEADSSRGSGSTKRYLVSLNPKMVNKAVISKHVKPHMVFVGSVVSVEDHGYIVDAGVARMNCFLPKDQVDGSYFIDFLKFSVNPDLGSLIPFTPYVSDPLQDSSCKRVLKVTTRLDPTLSLLSPDSRANFDCLLPGTCLHASIVKKVTSTLVAEFSEHFISISRTHYIGNKEDYQIGAKVVVCIILVDPSTKQLMGSLLPHLVNPIPSVLNVSEMLSKCPVGTRFSGSLVERVNKRAVLVKLPKTNGLKAVIRIPKTGTKNNENLKSLVVGSKLTCRLTDHDFLENVAVATTNKKLLSVPFLSLHELKPGDNVSATVKRYSKTGIVVHLEGRLHGLIPYLHTTDINLKDHREKFKAGEKISCLVLQLDKCANKLILTAKPGLLNTELPIFGSHEMYSALKNGNKNQLLIVGFIVKVSDKGLLVSGLDNIRGWIPRRETGLADEDILQTNFYRGQVLKMKFKREINTTSENKVEKDSQSIRSKYMLSLKFHSKETKNTQSIFLNSVQIGQLFRATVNQVQDTGISLNLYDNKNINNTVTPVLGTGFLSFSQLSDYESNQQLLSRYVKNIKPGSTLDWDHSARDVVVIDKGKQTVILSARPTLIQAASDLKTNTNIDIDIVDSEASDKRPGFLRRFDELQVGSQWFAWVSHHKDYGVFVHFPAGIYGLAPKHLLSDFRAQSNTSWSELYPVGATVITKIVEVTPEKRHCLISLKMFDIYNAKEYYVGEAIHSLNYYLTEREWISQKHELLGSFRIGDRVHFKVEEVENSVIFGKASKLSEKNPTKQHTWVPAMVYVANSNNTDCLVSQTYSGIVCFIDHEQSRLEIVLSSWLMNSINTRKENISSCLKEKQQISSVVLACRNRDIVVLGLRGHAAGLLGVVPARRTFNDVVGGNAWVVGQRNKITFRQSFQQENSSTKLQLCTLTIYDPIEDNQMKTTSEIQNNSNSITNEENISGILNKSSLINFQAGQQISDLYFVSISSQTAFFAVGSIKGPHVYCHLINWDNTVKSIRAFSSHPPEAGTKIERIATVLFSYLDDKLILKRKNTGFRSKISEITFLDKPKVSVGQVVCAQVSRLKSDYWTVFLPGRASGRLHVTDMNYSDLDVKPLDLTETSNDSALSSSSSRIFNIHENSNQIKAHYFITCRIVDQCQNVNTNSDDIFDTNDTNEVIYFVSNKVKLLRDPVESNAEQQSVNKLPDFDVPVDGFVKTVRPHGLVLCLSRTTDILIPFPPNLKNQLSICGIRFKAGDHLLVCPKRLINDNLVGELVCDNSNNCEHLTEDCMNELVKKLLSELSTQKNTSESQKRELIFYDDLNETSNSLELMNCEPTSNALLIGKESILKQSKKKKTTTKTIKEHTQQHDGSQSRKRRLTDLDESMQSSLNDEEILNTKSTFISKNSKKKQPRLEDETNLLNNKYMNDVKTKVKSKKSSDKSVNNVQSFVSLNSDNIFSKDLLKRYEKFMYPKNENGFDDEMQTHETLESTDSNNDDHLNIKKNDKNESQAAKEWRLRDMEMRKAMLAELTTEQQCLPKGQLHPQTTEEFELAVRNMPSNEFCWIAYMTHILSSKVDHQSINSNLNKGVIDARAIVERGLRAISNSTSNNQLTKQSRLLTSYLIMEAKELERLTCLQKQQQYHMSSSTSMSDLVVEINHQSKRVSQLLTQLLNLNQAPFIRKAIHTLSDIGHHTRAEELARRQIKSCPNDVDHWLSLIRVRFRAGNVEAAREAQRNSASLLKSSLLPQLAIGVARIEFEYGDVDRGIRLLQEQLTVHPKRKLLYEECIKLLIMNGKIKEARTVQQQAEKNLKPVQCTTLNSLFEGQVTC</sequence>
<dbReference type="GO" id="GO:0003723">
    <property type="term" value="F:RNA binding"/>
    <property type="evidence" value="ECO:0007669"/>
    <property type="project" value="TreeGrafter"/>
</dbReference>
<dbReference type="GO" id="GO:0006364">
    <property type="term" value="P:rRNA processing"/>
    <property type="evidence" value="ECO:0007669"/>
    <property type="project" value="InterPro"/>
</dbReference>
<evidence type="ECO:0000256" key="1">
    <source>
        <dbReference type="SAM" id="MobiDB-lite"/>
    </source>
</evidence>
<dbReference type="InterPro" id="IPR057302">
    <property type="entry name" value="Rrp5_S1"/>
</dbReference>
<dbReference type="InterPro" id="IPR003029">
    <property type="entry name" value="S1_domain"/>
</dbReference>
<accession>A0AA85A443</accession>
<feature type="domain" description="S1 motif" evidence="2">
    <location>
        <begin position="384"/>
        <end position="453"/>
    </location>
</feature>
<dbReference type="SUPFAM" id="SSF50249">
    <property type="entry name" value="Nucleic acid-binding proteins"/>
    <property type="match status" value="3"/>
</dbReference>
<reference evidence="4" key="1">
    <citation type="submission" date="2023-11" db="UniProtKB">
        <authorList>
            <consortium name="WormBaseParasite"/>
        </authorList>
    </citation>
    <scope>IDENTIFICATION</scope>
</reference>
<evidence type="ECO:0000313" key="3">
    <source>
        <dbReference type="Proteomes" id="UP000050790"/>
    </source>
</evidence>
<dbReference type="Gene3D" id="2.40.50.140">
    <property type="entry name" value="Nucleic acid-binding proteins"/>
    <property type="match status" value="4"/>
</dbReference>
<dbReference type="InterPro" id="IPR045209">
    <property type="entry name" value="Rrp5"/>
</dbReference>
<feature type="compositionally biased region" description="Basic and acidic residues" evidence="1">
    <location>
        <begin position="1559"/>
        <end position="1576"/>
    </location>
</feature>
<proteinExistence type="predicted"/>
<dbReference type="SUPFAM" id="SSF48452">
    <property type="entry name" value="TPR-like"/>
    <property type="match status" value="1"/>
</dbReference>
<dbReference type="FunFam" id="2.40.50.140:FF:000103">
    <property type="entry name" value="protein RRP5 homolog"/>
    <property type="match status" value="1"/>
</dbReference>
<dbReference type="InterPro" id="IPR011990">
    <property type="entry name" value="TPR-like_helical_dom_sf"/>
</dbReference>
<organism evidence="3 4">
    <name type="scientific">Schistosoma margrebowiei</name>
    <dbReference type="NCBI Taxonomy" id="48269"/>
    <lineage>
        <taxon>Eukaryota</taxon>
        <taxon>Metazoa</taxon>
        <taxon>Spiralia</taxon>
        <taxon>Lophotrochozoa</taxon>
        <taxon>Platyhelminthes</taxon>
        <taxon>Trematoda</taxon>
        <taxon>Digenea</taxon>
        <taxon>Strigeidida</taxon>
        <taxon>Schistosomatoidea</taxon>
        <taxon>Schistosomatidae</taxon>
        <taxon>Schistosoma</taxon>
    </lineage>
</organism>
<feature type="region of interest" description="Disordered" evidence="1">
    <location>
        <begin position="1416"/>
        <end position="1443"/>
    </location>
</feature>
<feature type="region of interest" description="Disordered" evidence="1">
    <location>
        <begin position="1553"/>
        <end position="1576"/>
    </location>
</feature>
<dbReference type="Pfam" id="PF23459">
    <property type="entry name" value="S1_RRP5"/>
    <property type="match status" value="1"/>
</dbReference>
<feature type="domain" description="S1 motif" evidence="2">
    <location>
        <begin position="4"/>
        <end position="94"/>
    </location>
</feature>
<dbReference type="InterPro" id="IPR012340">
    <property type="entry name" value="NA-bd_OB-fold"/>
</dbReference>
<dbReference type="WBParaSite" id="SMRG1_63230.5">
    <property type="protein sequence ID" value="SMRG1_63230.5"/>
    <property type="gene ID" value="SMRG1_63230"/>
</dbReference>
<evidence type="ECO:0000259" key="2">
    <source>
        <dbReference type="PROSITE" id="PS50126"/>
    </source>
</evidence>
<dbReference type="Proteomes" id="UP000050790">
    <property type="component" value="Unassembled WGS sequence"/>
</dbReference>
<dbReference type="GO" id="GO:0032040">
    <property type="term" value="C:small-subunit processome"/>
    <property type="evidence" value="ECO:0007669"/>
    <property type="project" value="TreeGrafter"/>
</dbReference>
<dbReference type="SMART" id="SM00316">
    <property type="entry name" value="S1"/>
    <property type="match status" value="7"/>
</dbReference>
<dbReference type="Gene3D" id="1.25.40.10">
    <property type="entry name" value="Tetratricopeptide repeat domain"/>
    <property type="match status" value="1"/>
</dbReference>
<feature type="domain" description="S1 motif" evidence="2">
    <location>
        <begin position="296"/>
        <end position="368"/>
    </location>
</feature>
<feature type="domain" description="S1 motif" evidence="2">
    <location>
        <begin position="714"/>
        <end position="786"/>
    </location>
</feature>
<name>A0AA85A443_9TREM</name>
<evidence type="ECO:0000313" key="4">
    <source>
        <dbReference type="WBParaSite" id="SMRG1_63230.5"/>
    </source>
</evidence>
<protein>
    <recommendedName>
        <fullName evidence="2">S1 motif domain-containing protein</fullName>
    </recommendedName>
</protein>
<dbReference type="PANTHER" id="PTHR23270">
    <property type="entry name" value="PROGRAMMED CELL DEATH PROTEIN 11 PRE-RRNA PROCESSING PROTEIN RRP5"/>
    <property type="match status" value="1"/>
</dbReference>
<dbReference type="PROSITE" id="PS50126">
    <property type="entry name" value="S1"/>
    <property type="match status" value="4"/>
</dbReference>
<dbReference type="PANTHER" id="PTHR23270:SF10">
    <property type="entry name" value="PROTEIN RRP5 HOMOLOG"/>
    <property type="match status" value="1"/>
</dbReference>